<sequence>MDGALNAIHIVRLSYSWLSSLTWYVPLDTPLSRRSSSFASDPDDKDQLSWANVGVAALLLGINVALSTWLGLGLSRNLVVSATRCVVQLTLLGMVLKQIFLTENPVYILGMALVLGTLSAVEVTFWRAKRRFPGMFLGTLLSILGSALSVGLFGNAYALDMDPAYTAVKFIPTIGMLFGNCMIGVTIGMNSVMDSLDAHRDITELMLCYGASRWEVMRPIVVKAMRSSLLPTITNMGITGLISIPGVMTGWILGGADVLQAARYQQIILFMISASAASSSLLSTIFCASVLIDCAPRLRLDRLSSSNSFSSGSAADHSSKLSSRTSSRMALMRSACRPKSGLLSVVSSRRSTSTEALMSTCNPTPCTPRSLSGQPGEQDTTLCLQCPPVGDRGVDVRAETESTCLLWNPDRLSTYPQHPDCPNGATQRNISK</sequence>
<keyword evidence="2" id="KW-1185">Reference proteome</keyword>
<name>A0ACC1IVZ8_9FUNG</name>
<dbReference type="EMBL" id="JANBPG010000013">
    <property type="protein sequence ID" value="KAJ1901855.1"/>
    <property type="molecule type" value="Genomic_DNA"/>
</dbReference>
<comment type="caution">
    <text evidence="1">The sequence shown here is derived from an EMBL/GenBank/DDBJ whole genome shotgun (WGS) entry which is preliminary data.</text>
</comment>
<evidence type="ECO:0000313" key="1">
    <source>
        <dbReference type="EMBL" id="KAJ1901855.1"/>
    </source>
</evidence>
<proteinExistence type="predicted"/>
<accession>A0ACC1IVZ8</accession>
<reference evidence="1" key="1">
    <citation type="submission" date="2022-07" db="EMBL/GenBank/DDBJ databases">
        <title>Phylogenomic reconstructions and comparative analyses of Kickxellomycotina fungi.</title>
        <authorList>
            <person name="Reynolds N.K."/>
            <person name="Stajich J.E."/>
            <person name="Barry K."/>
            <person name="Grigoriev I.V."/>
            <person name="Crous P."/>
            <person name="Smith M.E."/>
        </authorList>
    </citation>
    <scope>NUCLEOTIDE SEQUENCE</scope>
    <source>
        <strain evidence="1">Benny 63K</strain>
    </source>
</reference>
<dbReference type="Proteomes" id="UP001150581">
    <property type="component" value="Unassembled WGS sequence"/>
</dbReference>
<evidence type="ECO:0000313" key="2">
    <source>
        <dbReference type="Proteomes" id="UP001150581"/>
    </source>
</evidence>
<gene>
    <name evidence="1" type="ORF">LPJ66_000466</name>
</gene>
<organism evidence="1 2">
    <name type="scientific">Kickxella alabastrina</name>
    <dbReference type="NCBI Taxonomy" id="61397"/>
    <lineage>
        <taxon>Eukaryota</taxon>
        <taxon>Fungi</taxon>
        <taxon>Fungi incertae sedis</taxon>
        <taxon>Zoopagomycota</taxon>
        <taxon>Kickxellomycotina</taxon>
        <taxon>Kickxellomycetes</taxon>
        <taxon>Kickxellales</taxon>
        <taxon>Kickxellaceae</taxon>
        <taxon>Kickxella</taxon>
    </lineage>
</organism>
<protein>
    <submittedName>
        <fullName evidence="1">Uncharacterized protein</fullName>
    </submittedName>
</protein>